<evidence type="ECO:0000313" key="3">
    <source>
        <dbReference type="EMBL" id="PWW82664.1"/>
    </source>
</evidence>
<dbReference type="NCBIfam" id="TIGR00256">
    <property type="entry name" value="D-aminoacyl-tRNA deacylase"/>
    <property type="match status" value="1"/>
</dbReference>
<name>A0A317T7L5_9CHLB</name>
<dbReference type="EC" id="3.1.1.96" evidence="2"/>
<reference evidence="4" key="1">
    <citation type="submission" date="2017-10" db="EMBL/GenBank/DDBJ databases">
        <authorList>
            <person name="Gaisin V.A."/>
            <person name="Rysina M.S."/>
            <person name="Grouzdev D.S."/>
        </authorList>
    </citation>
    <scope>NUCLEOTIDE SEQUENCE [LARGE SCALE GENOMIC DNA]</scope>
    <source>
        <strain evidence="4">V1</strain>
    </source>
</reference>
<dbReference type="EC" id="3.1.1.-" evidence="2"/>
<dbReference type="GO" id="GO:0051500">
    <property type="term" value="F:D-tyrosyl-tRNA(Tyr) deacylase activity"/>
    <property type="evidence" value="ECO:0007669"/>
    <property type="project" value="TreeGrafter"/>
</dbReference>
<dbReference type="SUPFAM" id="SSF69500">
    <property type="entry name" value="DTD-like"/>
    <property type="match status" value="1"/>
</dbReference>
<protein>
    <recommendedName>
        <fullName evidence="2">D-aminoacyl-tRNA deacylase</fullName>
        <shortName evidence="2">DTD</shortName>
        <ecNumber evidence="2">3.1.1.96</ecNumber>
    </recommendedName>
    <alternativeName>
        <fullName evidence="2">Gly-tRNA(Ala) deacylase</fullName>
        <ecNumber evidence="2">3.1.1.-</ecNumber>
    </alternativeName>
</protein>
<dbReference type="FunFam" id="3.50.80.10:FF:000001">
    <property type="entry name" value="D-aminoacyl-tRNA deacylase"/>
    <property type="match status" value="1"/>
</dbReference>
<dbReference type="GO" id="GO:0005737">
    <property type="term" value="C:cytoplasm"/>
    <property type="evidence" value="ECO:0007669"/>
    <property type="project" value="UniProtKB-SubCell"/>
</dbReference>
<evidence type="ECO:0000313" key="4">
    <source>
        <dbReference type="Proteomes" id="UP000246278"/>
    </source>
</evidence>
<keyword evidence="4" id="KW-1185">Reference proteome</keyword>
<keyword evidence="2" id="KW-0378">Hydrolase</keyword>
<dbReference type="Proteomes" id="UP000246278">
    <property type="component" value="Unassembled WGS sequence"/>
</dbReference>
<keyword evidence="2" id="KW-0694">RNA-binding</keyword>
<keyword evidence="2" id="KW-0820">tRNA-binding</keyword>
<dbReference type="GO" id="GO:0019478">
    <property type="term" value="P:D-amino acid catabolic process"/>
    <property type="evidence" value="ECO:0007669"/>
    <property type="project" value="UniProtKB-UniRule"/>
</dbReference>
<comment type="caution">
    <text evidence="3">The sequence shown here is derived from an EMBL/GenBank/DDBJ whole genome shotgun (WGS) entry which is preliminary data.</text>
</comment>
<dbReference type="HAMAP" id="MF_00518">
    <property type="entry name" value="Deacylase_Dtd"/>
    <property type="match status" value="1"/>
</dbReference>
<proteinExistence type="inferred from homology"/>
<gene>
    <name evidence="2" type="primary">dtd</name>
    <name evidence="3" type="ORF">CR164_02635</name>
</gene>
<dbReference type="Gene3D" id="3.50.80.10">
    <property type="entry name" value="D-tyrosyl-tRNA(Tyr) deacylase"/>
    <property type="match status" value="1"/>
</dbReference>
<dbReference type="RefSeq" id="WP_110022380.1">
    <property type="nucleotide sequence ID" value="NZ_PDNZ01000002.1"/>
</dbReference>
<evidence type="ECO:0000256" key="1">
    <source>
        <dbReference type="ARBA" id="ARBA00009673"/>
    </source>
</evidence>
<dbReference type="EMBL" id="PDNZ01000002">
    <property type="protein sequence ID" value="PWW82664.1"/>
    <property type="molecule type" value="Genomic_DNA"/>
</dbReference>
<dbReference type="AlphaFoldDB" id="A0A317T7L5"/>
<dbReference type="PANTHER" id="PTHR10472:SF5">
    <property type="entry name" value="D-AMINOACYL-TRNA DEACYLASE 1"/>
    <property type="match status" value="1"/>
</dbReference>
<sequence length="150" mass="16529">MRAVIQRVSEASVMIDGSLHSRIGPGLLVLLGIAPGDEDKEIAWMIHKVLNLRIFEDNEGKMNRSVSDTRKDLLFVSQFTLYADTSRGNRPGFSSSAPFDKAHDIYNRFLETIRSTCSLPIETGCFGAEMQIGLINDGPVTLVVDTPSTQ</sequence>
<dbReference type="OrthoDB" id="9801395at2"/>
<keyword evidence="2" id="KW-0963">Cytoplasm</keyword>
<organism evidence="3 4">
    <name type="scientific">Prosthecochloris marina</name>
    <dbReference type="NCBI Taxonomy" id="2017681"/>
    <lineage>
        <taxon>Bacteria</taxon>
        <taxon>Pseudomonadati</taxon>
        <taxon>Chlorobiota</taxon>
        <taxon>Chlorobiia</taxon>
        <taxon>Chlorobiales</taxon>
        <taxon>Chlorobiaceae</taxon>
        <taxon>Prosthecochloris</taxon>
    </lineage>
</organism>
<accession>A0A317T7L5</accession>
<dbReference type="GO" id="GO:0043908">
    <property type="term" value="F:Ser(Gly)-tRNA(Ala) hydrolase activity"/>
    <property type="evidence" value="ECO:0007669"/>
    <property type="project" value="UniProtKB-UniRule"/>
</dbReference>
<dbReference type="InterPro" id="IPR023509">
    <property type="entry name" value="DTD-like_sf"/>
</dbReference>
<dbReference type="GO" id="GO:0000049">
    <property type="term" value="F:tRNA binding"/>
    <property type="evidence" value="ECO:0007669"/>
    <property type="project" value="UniProtKB-UniRule"/>
</dbReference>
<comment type="catalytic activity">
    <reaction evidence="2">
        <text>a D-aminoacyl-tRNA + H2O = a tRNA + a D-alpha-amino acid + H(+)</text>
        <dbReference type="Rhea" id="RHEA:13953"/>
        <dbReference type="Rhea" id="RHEA-COMP:10123"/>
        <dbReference type="Rhea" id="RHEA-COMP:10124"/>
        <dbReference type="ChEBI" id="CHEBI:15377"/>
        <dbReference type="ChEBI" id="CHEBI:15378"/>
        <dbReference type="ChEBI" id="CHEBI:59871"/>
        <dbReference type="ChEBI" id="CHEBI:78442"/>
        <dbReference type="ChEBI" id="CHEBI:79333"/>
        <dbReference type="EC" id="3.1.1.96"/>
    </reaction>
</comment>
<dbReference type="PANTHER" id="PTHR10472">
    <property type="entry name" value="D-TYROSYL-TRNA TYR DEACYLASE"/>
    <property type="match status" value="1"/>
</dbReference>
<comment type="subcellular location">
    <subcellularLocation>
        <location evidence="2">Cytoplasm</location>
    </subcellularLocation>
</comment>
<comment type="subunit">
    <text evidence="2">Homodimer.</text>
</comment>
<evidence type="ECO:0000256" key="2">
    <source>
        <dbReference type="HAMAP-Rule" id="MF_00518"/>
    </source>
</evidence>
<comment type="similarity">
    <text evidence="1 2">Belongs to the DTD family.</text>
</comment>
<dbReference type="InterPro" id="IPR003732">
    <property type="entry name" value="Daa-tRNA_deacyls_DTD"/>
</dbReference>
<comment type="catalytic activity">
    <reaction evidence="2">
        <text>glycyl-tRNA(Ala) + H2O = tRNA(Ala) + glycine + H(+)</text>
        <dbReference type="Rhea" id="RHEA:53744"/>
        <dbReference type="Rhea" id="RHEA-COMP:9657"/>
        <dbReference type="Rhea" id="RHEA-COMP:13640"/>
        <dbReference type="ChEBI" id="CHEBI:15377"/>
        <dbReference type="ChEBI" id="CHEBI:15378"/>
        <dbReference type="ChEBI" id="CHEBI:57305"/>
        <dbReference type="ChEBI" id="CHEBI:78442"/>
        <dbReference type="ChEBI" id="CHEBI:78522"/>
    </reaction>
</comment>
<feature type="short sequence motif" description="Gly-cisPro motif, important for rejection of L-amino acids" evidence="2">
    <location>
        <begin position="138"/>
        <end position="139"/>
    </location>
</feature>
<comment type="function">
    <text evidence="2">An aminoacyl-tRNA editing enzyme that deacylates mischarged D-aminoacyl-tRNAs. Also deacylates mischarged glycyl-tRNA(Ala), protecting cells against glycine mischarging by AlaRS. Acts via tRNA-based rather than protein-based catalysis; rejects L-amino acids rather than detecting D-amino acids in the active site. By recycling D-aminoacyl-tRNA to D-amino acids and free tRNA molecules, this enzyme counteracts the toxicity associated with the formation of D-aminoacyl-tRNA entities in vivo and helps enforce protein L-homochirality.</text>
</comment>
<dbReference type="GO" id="GO:0106026">
    <property type="term" value="F:Gly-tRNA(Ala) deacylase activity"/>
    <property type="evidence" value="ECO:0007669"/>
    <property type="project" value="UniProtKB-UniRule"/>
</dbReference>
<dbReference type="Pfam" id="PF02580">
    <property type="entry name" value="Tyr_Deacylase"/>
    <property type="match status" value="1"/>
</dbReference>
<comment type="domain">
    <text evidence="2">A Gly-cisPro motif from one monomer fits into the active site of the other monomer to allow specific chiral rejection of L-amino acids.</text>
</comment>